<evidence type="ECO:0000313" key="17">
    <source>
        <dbReference type="Proteomes" id="UP001159641"/>
    </source>
</evidence>
<evidence type="ECO:0000256" key="2">
    <source>
        <dbReference type="ARBA" id="ARBA00009849"/>
    </source>
</evidence>
<sequence>MHRGHLLRQRVPFVPRTGLLEAAAGLQAASPAGGGGRGACRQAGEEQSFLGVMLGDVLGHRDRNRHARGFEGHAGVSFSGVCSLRQQAGRGRRESGASVSFHVAHRPGGQQGVLGLGGDPPELLSGASPKSRLAGPVSRHGHELTIMEFVKPKPGSVENLFLISGQHLGATAKYARVGSSGCTTGSAPRPSAPSQPGPGAVGPQAAVTPPGWDPGPTPLARDLEEGPDLPEPTQVTPGLLVPSPPASAGAWVHVISHKEARHWDGRVPGRGLVVARRGAEWTGQLSGLPCHVLPGRLAGAACAGDTWRCYPRVMRGPAGPVAWGLLVQPEPALCGKPLEVTLLPSGTPPGGAPGRTLTLKALDLGLPGAGPALRLPVTCSAYHRASSHRLLLALLLGAQRRQLHVHVRERQDVGVSQAVLGLLVATPGVSLPSTSAPGGLGTSRDCSIAISRPFSHALLLLGAAALACLALDLLFLLVYSFWLCCRRRKSEEHLDADCCCTAWCVIIATLVCSAGIAVGFYGNGETSDGIHRATYSLRHANRTVAGVQDRVWDTAAALNRSAEPSLQSLERQLAARPEPLRAVQRLQGLLETLLGYTAAIPFWRNPAVSLEALAEQVDLYDWYRWLGYLGLLLLDVAICLLVLVGLIRSSKGILVGVCLLGVLALIISWGALGLELAVSVGSSDFCVDPDTYVTRMVEERSVLSGDILQYYLACSPRAANPFQQKLSGSHKALVEMQDVVAELLKSVPREHPAAKDPLLRVQEVLNGTEVNLQHLTALVDCRSLHLDYVQALTGFCYDGVEGLIYLALFSFVTALMFSSIVCSVPHTWQQKRGPDEDGEEEAVPGPRQAHDSLYRVHMPSLYSCGSSYGSETSIPAAAHTVSNAPVTEYMSQNANFQNPRCENTPLIGRESPPPSYTSSMRAKYLATSQPRPNSSSSGH</sequence>
<comment type="similarity">
    <text evidence="2 14">Belongs to the tweety family.</text>
</comment>
<evidence type="ECO:0000256" key="15">
    <source>
        <dbReference type="SAM" id="MobiDB-lite"/>
    </source>
</evidence>
<protein>
    <recommendedName>
        <fullName evidence="14">Protein tweety homolog</fullName>
    </recommendedName>
</protein>
<reference evidence="16 17" key="1">
    <citation type="submission" date="2022-11" db="EMBL/GenBank/DDBJ databases">
        <title>Whole genome sequence of Eschrichtius robustus ER-17-0199.</title>
        <authorList>
            <person name="Bruniche-Olsen A."/>
            <person name="Black A.N."/>
            <person name="Fields C.J."/>
            <person name="Walden K."/>
            <person name="Dewoody J.A."/>
        </authorList>
    </citation>
    <scope>NUCLEOTIDE SEQUENCE [LARGE SCALE GENOMIC DNA]</scope>
    <source>
        <strain evidence="16">ER-17-0199</strain>
        <tissue evidence="16">Blubber</tissue>
    </source>
</reference>
<keyword evidence="8 14" id="KW-0472">Membrane</keyword>
<keyword evidence="17" id="KW-1185">Reference proteome</keyword>
<keyword evidence="3 14" id="KW-0813">Transport</keyword>
<evidence type="ECO:0000256" key="3">
    <source>
        <dbReference type="ARBA" id="ARBA00022448"/>
    </source>
</evidence>
<dbReference type="CDD" id="cd07912">
    <property type="entry name" value="Tweety_N"/>
    <property type="match status" value="1"/>
</dbReference>
<dbReference type="InterPro" id="IPR006990">
    <property type="entry name" value="Tweety"/>
</dbReference>
<evidence type="ECO:0000256" key="9">
    <source>
        <dbReference type="ARBA" id="ARBA00023173"/>
    </source>
</evidence>
<evidence type="ECO:0000256" key="13">
    <source>
        <dbReference type="ARBA" id="ARBA00044642"/>
    </source>
</evidence>
<keyword evidence="9 14" id="KW-0869">Chloride channel</keyword>
<evidence type="ECO:0000256" key="6">
    <source>
        <dbReference type="ARBA" id="ARBA00022989"/>
    </source>
</evidence>
<organism evidence="16 17">
    <name type="scientific">Eschrichtius robustus</name>
    <name type="common">California gray whale</name>
    <name type="synonym">Eschrichtius gibbosus</name>
    <dbReference type="NCBI Taxonomy" id="9764"/>
    <lineage>
        <taxon>Eukaryota</taxon>
        <taxon>Metazoa</taxon>
        <taxon>Chordata</taxon>
        <taxon>Craniata</taxon>
        <taxon>Vertebrata</taxon>
        <taxon>Euteleostomi</taxon>
        <taxon>Mammalia</taxon>
        <taxon>Eutheria</taxon>
        <taxon>Laurasiatheria</taxon>
        <taxon>Artiodactyla</taxon>
        <taxon>Whippomorpha</taxon>
        <taxon>Cetacea</taxon>
        <taxon>Mysticeti</taxon>
        <taxon>Eschrichtiidae</taxon>
        <taxon>Eschrichtius</taxon>
    </lineage>
</organism>
<name>A0AB34HMB8_ESCRO</name>
<evidence type="ECO:0000313" key="16">
    <source>
        <dbReference type="EMBL" id="KAJ8792714.1"/>
    </source>
</evidence>
<evidence type="ECO:0000256" key="11">
    <source>
        <dbReference type="ARBA" id="ARBA00023214"/>
    </source>
</evidence>
<comment type="catalytic activity">
    <reaction evidence="13">
        <text>L-glutamate(out) = L-glutamate(in)</text>
        <dbReference type="Rhea" id="RHEA:66336"/>
        <dbReference type="ChEBI" id="CHEBI:29985"/>
    </reaction>
    <physiologicalReaction direction="right-to-left" evidence="13">
        <dbReference type="Rhea" id="RHEA:66338"/>
    </physiologicalReaction>
</comment>
<feature type="transmembrane region" description="Helical" evidence="14">
    <location>
        <begin position="803"/>
        <end position="824"/>
    </location>
</feature>
<accession>A0AB34HMB8</accession>
<keyword evidence="4" id="KW-1003">Cell membrane</keyword>
<evidence type="ECO:0000256" key="7">
    <source>
        <dbReference type="ARBA" id="ARBA00023065"/>
    </source>
</evidence>
<evidence type="ECO:0000256" key="14">
    <source>
        <dbReference type="RuleBase" id="RU361114"/>
    </source>
</evidence>
<feature type="transmembrane region" description="Helical" evidence="14">
    <location>
        <begin position="457"/>
        <end position="479"/>
    </location>
</feature>
<feature type="region of interest" description="Disordered" evidence="15">
    <location>
        <begin position="828"/>
        <end position="850"/>
    </location>
</feature>
<keyword evidence="5 14" id="KW-0812">Transmembrane</keyword>
<keyword evidence="10" id="KW-0325">Glycoprotein</keyword>
<keyword evidence="6 14" id="KW-1133">Transmembrane helix</keyword>
<comment type="function">
    <text evidence="14">Probable chloride channel.</text>
</comment>
<dbReference type="Pfam" id="PF04906">
    <property type="entry name" value="Tweety"/>
    <property type="match status" value="1"/>
</dbReference>
<keyword evidence="12 14" id="KW-0407">Ion channel</keyword>
<dbReference type="AlphaFoldDB" id="A0AB34HMB8"/>
<comment type="subcellular location">
    <subcellularLocation>
        <location evidence="1 14">Cell membrane</location>
        <topology evidence="1 14">Multi-pass membrane protein</topology>
    </subcellularLocation>
</comment>
<dbReference type="EMBL" id="JAIQCJ010001083">
    <property type="protein sequence ID" value="KAJ8792714.1"/>
    <property type="molecule type" value="Genomic_DNA"/>
</dbReference>
<feature type="transmembrane region" description="Helical" evidence="14">
    <location>
        <begin position="500"/>
        <end position="522"/>
    </location>
</feature>
<feature type="region of interest" description="Disordered" evidence="15">
    <location>
        <begin position="178"/>
        <end position="233"/>
    </location>
</feature>
<dbReference type="GO" id="GO:0005886">
    <property type="term" value="C:plasma membrane"/>
    <property type="evidence" value="ECO:0007669"/>
    <property type="project" value="UniProtKB-SubCell"/>
</dbReference>
<feature type="compositionally biased region" description="Polar residues" evidence="15">
    <location>
        <begin position="916"/>
        <end position="939"/>
    </location>
</feature>
<feature type="transmembrane region" description="Helical" evidence="14">
    <location>
        <begin position="625"/>
        <end position="646"/>
    </location>
</feature>
<dbReference type="PANTHER" id="PTHR12424:SF4">
    <property type="entry name" value="PROTEIN TWEETY HOMOLOG 3"/>
    <property type="match status" value="1"/>
</dbReference>
<dbReference type="GO" id="GO:0034707">
    <property type="term" value="C:chloride channel complex"/>
    <property type="evidence" value="ECO:0007669"/>
    <property type="project" value="UniProtKB-UniRule"/>
</dbReference>
<evidence type="ECO:0000256" key="10">
    <source>
        <dbReference type="ARBA" id="ARBA00023180"/>
    </source>
</evidence>
<keyword evidence="11 14" id="KW-0868">Chloride</keyword>
<dbReference type="PANTHER" id="PTHR12424">
    <property type="entry name" value="TWEETY-RELATED"/>
    <property type="match status" value="1"/>
</dbReference>
<evidence type="ECO:0000256" key="1">
    <source>
        <dbReference type="ARBA" id="ARBA00004651"/>
    </source>
</evidence>
<keyword evidence="7 14" id="KW-0406">Ion transport</keyword>
<evidence type="ECO:0000256" key="4">
    <source>
        <dbReference type="ARBA" id="ARBA00022475"/>
    </source>
</evidence>
<feature type="region of interest" description="Disordered" evidence="15">
    <location>
        <begin position="900"/>
        <end position="939"/>
    </location>
</feature>
<dbReference type="GO" id="GO:0072320">
    <property type="term" value="F:volume-sensitive chloride channel activity"/>
    <property type="evidence" value="ECO:0007669"/>
    <property type="project" value="TreeGrafter"/>
</dbReference>
<proteinExistence type="inferred from homology"/>
<dbReference type="GO" id="GO:0005229">
    <property type="term" value="F:intracellularly calcium-gated chloride channel activity"/>
    <property type="evidence" value="ECO:0007669"/>
    <property type="project" value="TreeGrafter"/>
</dbReference>
<gene>
    <name evidence="16" type="ORF">J1605_019534</name>
</gene>
<dbReference type="Proteomes" id="UP001159641">
    <property type="component" value="Unassembled WGS sequence"/>
</dbReference>
<evidence type="ECO:0000256" key="5">
    <source>
        <dbReference type="ARBA" id="ARBA00022692"/>
    </source>
</evidence>
<comment type="caution">
    <text evidence="16">The sequence shown here is derived from an EMBL/GenBank/DDBJ whole genome shotgun (WGS) entry which is preliminary data.</text>
</comment>
<feature type="transmembrane region" description="Helical" evidence="14">
    <location>
        <begin position="653"/>
        <end position="672"/>
    </location>
</feature>
<evidence type="ECO:0000256" key="8">
    <source>
        <dbReference type="ARBA" id="ARBA00023136"/>
    </source>
</evidence>
<evidence type="ECO:0000256" key="12">
    <source>
        <dbReference type="ARBA" id="ARBA00023303"/>
    </source>
</evidence>